<organism evidence="1">
    <name type="scientific">marine sediment metagenome</name>
    <dbReference type="NCBI Taxonomy" id="412755"/>
    <lineage>
        <taxon>unclassified sequences</taxon>
        <taxon>metagenomes</taxon>
        <taxon>ecological metagenomes</taxon>
    </lineage>
</organism>
<proteinExistence type="predicted"/>
<protein>
    <submittedName>
        <fullName evidence="1">Uncharacterized protein</fullName>
    </submittedName>
</protein>
<comment type="caution">
    <text evidence="1">The sequence shown here is derived from an EMBL/GenBank/DDBJ whole genome shotgun (WGS) entry which is preliminary data.</text>
</comment>
<reference evidence="1" key="1">
    <citation type="journal article" date="2014" name="Front. Microbiol.">
        <title>High frequency of phylogenetically diverse reductive dehalogenase-homologous genes in deep subseafloor sedimentary metagenomes.</title>
        <authorList>
            <person name="Kawai M."/>
            <person name="Futagami T."/>
            <person name="Toyoda A."/>
            <person name="Takaki Y."/>
            <person name="Nishi S."/>
            <person name="Hori S."/>
            <person name="Arai W."/>
            <person name="Tsubouchi T."/>
            <person name="Morono Y."/>
            <person name="Uchiyama I."/>
            <person name="Ito T."/>
            <person name="Fujiyama A."/>
            <person name="Inagaki F."/>
            <person name="Takami H."/>
        </authorList>
    </citation>
    <scope>NUCLEOTIDE SEQUENCE</scope>
    <source>
        <strain evidence="1">Expedition CK06-06</strain>
    </source>
</reference>
<dbReference type="AlphaFoldDB" id="X0TQ17"/>
<gene>
    <name evidence="1" type="ORF">S01H1_24042</name>
</gene>
<name>X0TQ17_9ZZZZ</name>
<feature type="non-terminal residue" evidence="1">
    <location>
        <position position="82"/>
    </location>
</feature>
<evidence type="ECO:0000313" key="1">
    <source>
        <dbReference type="EMBL" id="GAF90242.1"/>
    </source>
</evidence>
<accession>X0TQ17</accession>
<sequence length="82" mass="9720">MEYQIVFADSTHSDCRYNGKAFTYCKEDWKTYKTKAGLHKAMAKLETESTWEHSQYFGRVFSRLTFPDDIDKSRMNNEIYSA</sequence>
<dbReference type="EMBL" id="BARS01014122">
    <property type="protein sequence ID" value="GAF90242.1"/>
    <property type="molecule type" value="Genomic_DNA"/>
</dbReference>